<dbReference type="PROSITE" id="PS50043">
    <property type="entry name" value="HTH_LUXR_2"/>
    <property type="match status" value="1"/>
</dbReference>
<dbReference type="GO" id="GO:0006355">
    <property type="term" value="P:regulation of DNA-templated transcription"/>
    <property type="evidence" value="ECO:0007669"/>
    <property type="project" value="InterPro"/>
</dbReference>
<feature type="domain" description="HTH luxR-type" evidence="4">
    <location>
        <begin position="197"/>
        <end position="262"/>
    </location>
</feature>
<dbReference type="InterPro" id="IPR036388">
    <property type="entry name" value="WH-like_DNA-bd_sf"/>
</dbReference>
<dbReference type="Proteomes" id="UP000515847">
    <property type="component" value="Chromosome"/>
</dbReference>
<keyword evidence="6" id="KW-1185">Reference proteome</keyword>
<protein>
    <submittedName>
        <fullName evidence="5">RNA polymerase subunit sigma-70</fullName>
    </submittedName>
</protein>
<dbReference type="Gene3D" id="1.10.10.10">
    <property type="entry name" value="Winged helix-like DNA-binding domain superfamily/Winged helix DNA-binding domain"/>
    <property type="match status" value="1"/>
</dbReference>
<dbReference type="PROSITE" id="PS00622">
    <property type="entry name" value="HTH_LUXR_1"/>
    <property type="match status" value="1"/>
</dbReference>
<dbReference type="InterPro" id="IPR016032">
    <property type="entry name" value="Sig_transdc_resp-reg_C-effctor"/>
</dbReference>
<evidence type="ECO:0000256" key="2">
    <source>
        <dbReference type="ARBA" id="ARBA00023125"/>
    </source>
</evidence>
<dbReference type="Pfam" id="PF10114">
    <property type="entry name" value="PocR"/>
    <property type="match status" value="1"/>
</dbReference>
<dbReference type="PANTHER" id="PTHR44688">
    <property type="entry name" value="DNA-BINDING TRANSCRIPTIONAL ACTIVATOR DEVR_DOSR"/>
    <property type="match status" value="1"/>
</dbReference>
<accession>A0A7G6E269</accession>
<proteinExistence type="predicted"/>
<dbReference type="Pfam" id="PF00196">
    <property type="entry name" value="GerE"/>
    <property type="match status" value="1"/>
</dbReference>
<organism evidence="5 6">
    <name type="scientific">Thermanaerosceptrum fracticalcis</name>
    <dbReference type="NCBI Taxonomy" id="1712410"/>
    <lineage>
        <taxon>Bacteria</taxon>
        <taxon>Bacillati</taxon>
        <taxon>Bacillota</taxon>
        <taxon>Clostridia</taxon>
        <taxon>Eubacteriales</taxon>
        <taxon>Peptococcaceae</taxon>
        <taxon>Thermanaerosceptrum</taxon>
    </lineage>
</organism>
<dbReference type="InterPro" id="IPR018771">
    <property type="entry name" value="PocR_dom"/>
</dbReference>
<keyword evidence="1" id="KW-0805">Transcription regulation</keyword>
<evidence type="ECO:0000256" key="3">
    <source>
        <dbReference type="ARBA" id="ARBA00023163"/>
    </source>
</evidence>
<sequence length="264" mass="30763">MLILGSVQVYPLPVVYRKKNEVRIVEKEPLLYQTWLKKVGKEKIQAFQDSFAKSFEISLCILSSKGKPLTIWSNSLLFCHYMMRKNRERCIRERQDAINYVLKQQKPHIFECYMGLTLFVCPIFNCNEIVCVAYGGGVNLNKKESYDSSKIDCNVPILAERKLKDIINLLGETFNLLDGRQELTQEGPTKNRTPKELRFLQNKLSRREIEIVELINDGLTNKEISEHLYISEKTVKTHVSNILAKLEMKDRMQLIIFCRQNNVV</sequence>
<keyword evidence="2" id="KW-0238">DNA-binding</keyword>
<evidence type="ECO:0000259" key="4">
    <source>
        <dbReference type="PROSITE" id="PS50043"/>
    </source>
</evidence>
<keyword evidence="3" id="KW-0804">Transcription</keyword>
<dbReference type="OrthoDB" id="9779069at2"/>
<dbReference type="InterPro" id="IPR000792">
    <property type="entry name" value="Tscrpt_reg_LuxR_C"/>
</dbReference>
<dbReference type="PRINTS" id="PR00038">
    <property type="entry name" value="HTHLUXR"/>
</dbReference>
<dbReference type="AlphaFoldDB" id="A0A7G6E269"/>
<dbReference type="PANTHER" id="PTHR44688:SF16">
    <property type="entry name" value="DNA-BINDING TRANSCRIPTIONAL ACTIVATOR DEVR_DOSR"/>
    <property type="match status" value="1"/>
</dbReference>
<dbReference type="CDD" id="cd06170">
    <property type="entry name" value="LuxR_C_like"/>
    <property type="match status" value="1"/>
</dbReference>
<evidence type="ECO:0000313" key="5">
    <source>
        <dbReference type="EMBL" id="QNB46173.1"/>
    </source>
</evidence>
<dbReference type="KEGG" id="tfr:BR63_07510"/>
<gene>
    <name evidence="5" type="ORF">BR63_07510</name>
</gene>
<dbReference type="SUPFAM" id="SSF46894">
    <property type="entry name" value="C-terminal effector domain of the bipartite response regulators"/>
    <property type="match status" value="1"/>
</dbReference>
<dbReference type="EMBL" id="CP045798">
    <property type="protein sequence ID" value="QNB46173.1"/>
    <property type="molecule type" value="Genomic_DNA"/>
</dbReference>
<dbReference type="SMART" id="SM00421">
    <property type="entry name" value="HTH_LUXR"/>
    <property type="match status" value="1"/>
</dbReference>
<dbReference type="GO" id="GO:0003677">
    <property type="term" value="F:DNA binding"/>
    <property type="evidence" value="ECO:0007669"/>
    <property type="project" value="UniProtKB-KW"/>
</dbReference>
<name>A0A7G6E269_THEFR</name>
<evidence type="ECO:0000256" key="1">
    <source>
        <dbReference type="ARBA" id="ARBA00023015"/>
    </source>
</evidence>
<evidence type="ECO:0000313" key="6">
    <source>
        <dbReference type="Proteomes" id="UP000515847"/>
    </source>
</evidence>
<reference evidence="5 6" key="1">
    <citation type="journal article" date="2019" name="Front. Microbiol.">
        <title>Thermoanaerosceptrum fracticalcis gen. nov. sp. nov., a Novel Fumarate-Fermenting Microorganism From a Deep Fractured Carbonate Aquifer of the US Great Basin.</title>
        <authorList>
            <person name="Hamilton-Brehm S.D."/>
            <person name="Stewart L.E."/>
            <person name="Zavarin M."/>
            <person name="Caldwell M."/>
            <person name="Lawson P.A."/>
            <person name="Onstott T.C."/>
            <person name="Grzymski J."/>
            <person name="Neveux I."/>
            <person name="Lollar B.S."/>
            <person name="Russell C.E."/>
            <person name="Moser D.P."/>
        </authorList>
    </citation>
    <scope>NUCLEOTIDE SEQUENCE [LARGE SCALE GENOMIC DNA]</scope>
    <source>
        <strain evidence="5 6">DRI-13</strain>
    </source>
</reference>